<keyword evidence="1" id="KW-0472">Membrane</keyword>
<dbReference type="RefSeq" id="WP_083059233.1">
    <property type="nucleotide sequence ID" value="NZ_JACKVM010000008.1"/>
</dbReference>
<feature type="transmembrane region" description="Helical" evidence="1">
    <location>
        <begin position="95"/>
        <end position="117"/>
    </location>
</feature>
<keyword evidence="1" id="KW-0812">Transmembrane</keyword>
<feature type="transmembrane region" description="Helical" evidence="1">
    <location>
        <begin position="59"/>
        <end position="83"/>
    </location>
</feature>
<name>A0A1W9YWS1_MYCBA</name>
<gene>
    <name evidence="2" type="ORF">BST17_14605</name>
</gene>
<dbReference type="STRING" id="564198.BST17_14605"/>
<reference evidence="2 3" key="1">
    <citation type="submission" date="2017-02" db="EMBL/GenBank/DDBJ databases">
        <title>The new phylogeny of genus Mycobacterium.</title>
        <authorList>
            <person name="Tortoli E."/>
            <person name="Trovato A."/>
            <person name="Cirillo D.M."/>
        </authorList>
    </citation>
    <scope>NUCLEOTIDE SEQUENCE [LARGE SCALE GENOMIC DNA]</scope>
    <source>
        <strain evidence="2 3">DSM 45578</strain>
    </source>
</reference>
<evidence type="ECO:0000313" key="3">
    <source>
        <dbReference type="Proteomes" id="UP000192366"/>
    </source>
</evidence>
<proteinExistence type="predicted"/>
<sequence length="120" mass="12335">MTYAPGYPPARRPASGVDIAMSILALLLSLGGGAVAAFFGIFFMAFTDHCPPETCHIDAGVTAMFIGFTAAALLWLAGTTVTIVRLVRRTRAWPFALGTLVLTAVACVAGIGGYLTAVGG</sequence>
<organism evidence="2 3">
    <name type="scientific">Mycolicibacterium bacteremicum</name>
    <name type="common">Mycobacterium bacteremicum</name>
    <dbReference type="NCBI Taxonomy" id="564198"/>
    <lineage>
        <taxon>Bacteria</taxon>
        <taxon>Bacillati</taxon>
        <taxon>Actinomycetota</taxon>
        <taxon>Actinomycetes</taxon>
        <taxon>Mycobacteriales</taxon>
        <taxon>Mycobacteriaceae</taxon>
        <taxon>Mycolicibacterium</taxon>
    </lineage>
</organism>
<evidence type="ECO:0000313" key="2">
    <source>
        <dbReference type="EMBL" id="ORA04503.1"/>
    </source>
</evidence>
<feature type="transmembrane region" description="Helical" evidence="1">
    <location>
        <begin position="21"/>
        <end position="47"/>
    </location>
</feature>
<accession>A0A1W9YWS1</accession>
<protein>
    <submittedName>
        <fullName evidence="2">Uncharacterized protein</fullName>
    </submittedName>
</protein>
<dbReference type="AlphaFoldDB" id="A0A1W9YWS1"/>
<evidence type="ECO:0000256" key="1">
    <source>
        <dbReference type="SAM" id="Phobius"/>
    </source>
</evidence>
<keyword evidence="3" id="KW-1185">Reference proteome</keyword>
<dbReference type="EMBL" id="MVHJ01000010">
    <property type="protein sequence ID" value="ORA04503.1"/>
    <property type="molecule type" value="Genomic_DNA"/>
</dbReference>
<comment type="caution">
    <text evidence="2">The sequence shown here is derived from an EMBL/GenBank/DDBJ whole genome shotgun (WGS) entry which is preliminary data.</text>
</comment>
<keyword evidence="1" id="KW-1133">Transmembrane helix</keyword>
<dbReference type="Proteomes" id="UP000192366">
    <property type="component" value="Unassembled WGS sequence"/>
</dbReference>